<keyword evidence="1" id="KW-0812">Transmembrane</keyword>
<dbReference type="EMBL" id="LAZR01000051">
    <property type="protein sequence ID" value="KKN98630.1"/>
    <property type="molecule type" value="Genomic_DNA"/>
</dbReference>
<feature type="transmembrane region" description="Helical" evidence="1">
    <location>
        <begin position="45"/>
        <end position="62"/>
    </location>
</feature>
<comment type="caution">
    <text evidence="2">The sequence shown here is derived from an EMBL/GenBank/DDBJ whole genome shotgun (WGS) entry which is preliminary data.</text>
</comment>
<proteinExistence type="predicted"/>
<reference evidence="2" key="1">
    <citation type="journal article" date="2015" name="Nature">
        <title>Complex archaea that bridge the gap between prokaryotes and eukaryotes.</title>
        <authorList>
            <person name="Spang A."/>
            <person name="Saw J.H."/>
            <person name="Jorgensen S.L."/>
            <person name="Zaremba-Niedzwiedzka K."/>
            <person name="Martijn J."/>
            <person name="Lind A.E."/>
            <person name="van Eijk R."/>
            <person name="Schleper C."/>
            <person name="Guy L."/>
            <person name="Ettema T.J."/>
        </authorList>
    </citation>
    <scope>NUCLEOTIDE SEQUENCE</scope>
</reference>
<protein>
    <submittedName>
        <fullName evidence="2">Uncharacterized protein</fullName>
    </submittedName>
</protein>
<organism evidence="2">
    <name type="scientific">marine sediment metagenome</name>
    <dbReference type="NCBI Taxonomy" id="412755"/>
    <lineage>
        <taxon>unclassified sequences</taxon>
        <taxon>metagenomes</taxon>
        <taxon>ecological metagenomes</taxon>
    </lineage>
</organism>
<sequence>MKKITYLALTFLAISPALVWAAVNAVTEATEMGLINKLIEIVPGGDFVVIAIVVVQLLTQVCKKYKVHKQFGTLLEKVSPSLVPYSAAILNMLFSTTAAVLGLVTAGVVWQAAIVQVVLGPTIGKMSNDMKSSKESHKK</sequence>
<keyword evidence="1" id="KW-1133">Transmembrane helix</keyword>
<name>A0A0F9V081_9ZZZZ</name>
<dbReference type="AlphaFoldDB" id="A0A0F9V081"/>
<gene>
    <name evidence="2" type="ORF">LCGC14_0147420</name>
</gene>
<evidence type="ECO:0000256" key="1">
    <source>
        <dbReference type="SAM" id="Phobius"/>
    </source>
</evidence>
<feature type="transmembrane region" description="Helical" evidence="1">
    <location>
        <begin position="108"/>
        <end position="124"/>
    </location>
</feature>
<accession>A0A0F9V081</accession>
<evidence type="ECO:0000313" key="2">
    <source>
        <dbReference type="EMBL" id="KKN98630.1"/>
    </source>
</evidence>
<keyword evidence="1" id="KW-0472">Membrane</keyword>